<proteinExistence type="predicted"/>
<gene>
    <name evidence="1" type="ORF">C0184_05760</name>
</gene>
<dbReference type="Proteomes" id="UP000243376">
    <property type="component" value="Unassembled WGS sequence"/>
</dbReference>
<accession>A0A2J6X7T7</accession>
<comment type="caution">
    <text evidence="1">The sequence shown here is derived from an EMBL/GenBank/DDBJ whole genome shotgun (WGS) entry which is preliminary data.</text>
</comment>
<reference evidence="1 2" key="1">
    <citation type="submission" date="2018-01" db="EMBL/GenBank/DDBJ databases">
        <title>Metagenomic assembled genomes from two thermal pools in the Uzon Caldera, Kamchatka, Russia.</title>
        <authorList>
            <person name="Wilkins L."/>
            <person name="Ettinger C."/>
        </authorList>
    </citation>
    <scope>NUCLEOTIDE SEQUENCE [LARGE SCALE GENOMIC DNA]</scope>
    <source>
        <strain evidence="1">ZAV-02</strain>
    </source>
</reference>
<dbReference type="EMBL" id="PNIQ01000379">
    <property type="protein sequence ID" value="PMP83135.1"/>
    <property type="molecule type" value="Genomic_DNA"/>
</dbReference>
<organism evidence="1 2">
    <name type="scientific">Chloroflexus aggregans</name>
    <dbReference type="NCBI Taxonomy" id="152260"/>
    <lineage>
        <taxon>Bacteria</taxon>
        <taxon>Bacillati</taxon>
        <taxon>Chloroflexota</taxon>
        <taxon>Chloroflexia</taxon>
        <taxon>Chloroflexales</taxon>
        <taxon>Chloroflexineae</taxon>
        <taxon>Chloroflexaceae</taxon>
        <taxon>Chloroflexus</taxon>
    </lineage>
</organism>
<sequence>MLERNLATLVGIGMLNSGALTNTASCIIGCSSVASNQSTFTGNNGAGCTYAMCIIDERYADYLWIVLHRC</sequence>
<evidence type="ECO:0000313" key="1">
    <source>
        <dbReference type="EMBL" id="PMP83135.1"/>
    </source>
</evidence>
<evidence type="ECO:0000313" key="2">
    <source>
        <dbReference type="Proteomes" id="UP000243376"/>
    </source>
</evidence>
<name>A0A2J6X7T7_9CHLR</name>
<protein>
    <submittedName>
        <fullName evidence="1">Uncharacterized protein</fullName>
    </submittedName>
</protein>
<dbReference type="AlphaFoldDB" id="A0A2J6X7T7"/>